<name>A0A9I9EJM5_CUCME</name>
<dbReference type="EnsemblPlants" id="MELO3C034644.2.1">
    <property type="protein sequence ID" value="MELO3C034644.2.1"/>
    <property type="gene ID" value="MELO3C034644.2"/>
</dbReference>
<evidence type="ECO:0000313" key="2">
    <source>
        <dbReference type="EnsemblPlants" id="MELO3C034644.2.1"/>
    </source>
</evidence>
<sequence length="86" mass="9489">MKFSNLGICFFFFLFDIAAVQKRFSENPTTQCSAIGKTLRVFDLELEATSLPMANPSSPSQLAFITSDSDGVFQKRGEITKKADGE</sequence>
<accession>A0A9I9EJM5</accession>
<organism evidence="2">
    <name type="scientific">Cucumis melo</name>
    <name type="common">Muskmelon</name>
    <dbReference type="NCBI Taxonomy" id="3656"/>
    <lineage>
        <taxon>Eukaryota</taxon>
        <taxon>Viridiplantae</taxon>
        <taxon>Streptophyta</taxon>
        <taxon>Embryophyta</taxon>
        <taxon>Tracheophyta</taxon>
        <taxon>Spermatophyta</taxon>
        <taxon>Magnoliopsida</taxon>
        <taxon>eudicotyledons</taxon>
        <taxon>Gunneridae</taxon>
        <taxon>Pentapetalae</taxon>
        <taxon>rosids</taxon>
        <taxon>fabids</taxon>
        <taxon>Cucurbitales</taxon>
        <taxon>Cucurbitaceae</taxon>
        <taxon>Benincaseae</taxon>
        <taxon>Cucumis</taxon>
    </lineage>
</organism>
<evidence type="ECO:0000256" key="1">
    <source>
        <dbReference type="SAM" id="SignalP"/>
    </source>
</evidence>
<feature type="signal peptide" evidence="1">
    <location>
        <begin position="1"/>
        <end position="19"/>
    </location>
</feature>
<reference evidence="2" key="1">
    <citation type="submission" date="2023-03" db="UniProtKB">
        <authorList>
            <consortium name="EnsemblPlants"/>
        </authorList>
    </citation>
    <scope>IDENTIFICATION</scope>
</reference>
<keyword evidence="1" id="KW-0732">Signal</keyword>
<protein>
    <submittedName>
        <fullName evidence="2">Uncharacterized protein</fullName>
    </submittedName>
</protein>
<proteinExistence type="predicted"/>
<dbReference type="AlphaFoldDB" id="A0A9I9EJM5"/>
<dbReference type="Gramene" id="MELO3C034644.2.1">
    <property type="protein sequence ID" value="MELO3C034644.2.1"/>
    <property type="gene ID" value="MELO3C034644.2"/>
</dbReference>
<feature type="chain" id="PRO_5039907796" evidence="1">
    <location>
        <begin position="20"/>
        <end position="86"/>
    </location>
</feature>